<dbReference type="SUPFAM" id="SSF54001">
    <property type="entry name" value="Cysteine proteinases"/>
    <property type="match status" value="1"/>
</dbReference>
<dbReference type="eggNOG" id="KOG0045">
    <property type="taxonomic scope" value="Eukaryota"/>
</dbReference>
<dbReference type="InterPro" id="IPR051297">
    <property type="entry name" value="PalB/RIM13"/>
</dbReference>
<keyword evidence="2 5" id="KW-0378">Hydrolase</keyword>
<dbReference type="Gene3D" id="3.90.70.10">
    <property type="entry name" value="Cysteine proteinases"/>
    <property type="match status" value="1"/>
</dbReference>
<feature type="compositionally biased region" description="Basic and acidic residues" evidence="6">
    <location>
        <begin position="55"/>
        <end position="65"/>
    </location>
</feature>
<protein>
    <submittedName>
        <fullName evidence="8">Calpain</fullName>
    </submittedName>
</protein>
<feature type="compositionally biased region" description="Low complexity" evidence="6">
    <location>
        <begin position="871"/>
        <end position="883"/>
    </location>
</feature>
<comment type="caution">
    <text evidence="8">The sequence shown here is derived from an EMBL/GenBank/DDBJ whole genome shotgun (WGS) entry which is preliminary data.</text>
</comment>
<evidence type="ECO:0000313" key="8">
    <source>
        <dbReference type="EMBL" id="EZG44776.1"/>
    </source>
</evidence>
<accession>A0A023B009</accession>
<dbReference type="InterPro" id="IPR022683">
    <property type="entry name" value="Calpain_III"/>
</dbReference>
<sequence>MGCSCSARRQASPAHTMYVAHQATTHICRSAPRQAKRRRNQTQDSMDDPDAEEPALDRPALDPHRAAFLPNSGGNAPRGESSGLAQRMAYFDKKCLIRSSLNDQSSPIRNGDQEHHQMVRWTLDDSDIAANFWVQGPPQPRKGLVHEDILLGWNELDDGKFADPMGSLTLSNKQYYKIHAWKRISELEVPYYALSESKEFSTLVSDDDGRPMRPGEPLKARIMAENPKAVSIRQGFVGDCSFLSSLASLAEYAARTSIKVLRPLLYPQDNQGCPIINPHGMYGCKLYFNGSHRKVVVDDFVPVKKDGRVLSAHTVNQRDMWVTLLEKAFIRLSGGAYYMHGSNPGSDLFHLTGWLPETVPFKKETMNRSSSHAVSGSSRHQDRSGGKNPSGGKMEARAEVRAHVCAASGPMSKSPSARGMGRWDAVWQQMYRGFVGGTCVVCLGTSEVADSAPSGLEYVEGVSMSSGIVARHAYAVIRMVEHGPLKLVLVRNPWSVIRWKLSFCPGDPCWTPELERLCGYNSSKAAEVDDGCFWIRWEDIILWFSHVYICWNSNCLRYRISLDDIWGDDVHLQESLLPDDTHLILYNPQFRFKVCPVFAQTRQQYKELQARRQTNPEAFVVTVWVLLSRHLQLRNRDAHQRYIACHVYRGNRRQICGNGAVHQGIYSNGECVLLRLDVLRPVVLGNAGTTIVWTPPTPHNESTHTSNNYHAFHPSNNEDRSLGRTGGAKLRANTEASSNTADMASYGDTAGYVDVASCGGDAASSGEMVETTTWSGLERCILEPNFVDNSSVDEITGSNTQYLDDEEHVLVVSQYGQKSTFKFTLRMHANLPIAVRQLPPLIPNTGVDASLLPCGSPVANETTAFASKGRLNPNLNSPGSNPSAYQSAHQGSKPGKLWQTIRINDQWNRSNSGGCSNDLWEYFRNPHYRLEVPVRCRVIIVLETPADVSVGLRLFTSRFASPRALRTCTAYSSGSYRQNACCLDLRLNPGEYTLIPSTFSNNQFVKYQITCHLDIPDATLNTVTEKLRLCTASRGHSSVLPDGRCGNEIYYHGLCLMAIPYPFCKESRFVSEYHGSSMLRLFALKPVVAKSPLSVRLQVHDRSLSGEVWPSLTVLCVLRGPRQAENDLGLQTVDWARYGRLQALRQQDSAVVGVLTFSDIEGGLSADAKTPSSAAARLYTKYNIVCISSVSVYGPPAAQIEYYLYLSPVPAEYAQARDRPTCRADFWNSFYDTTASCSYTLSIMGLPNHVQIRELFP</sequence>
<evidence type="ECO:0000256" key="3">
    <source>
        <dbReference type="ARBA" id="ARBA00022807"/>
    </source>
</evidence>
<feature type="compositionally biased region" description="Acidic residues" evidence="6">
    <location>
        <begin position="45"/>
        <end position="54"/>
    </location>
</feature>
<keyword evidence="9" id="KW-1185">Reference proteome</keyword>
<evidence type="ECO:0000259" key="7">
    <source>
        <dbReference type="PROSITE" id="PS50203"/>
    </source>
</evidence>
<dbReference type="AlphaFoldDB" id="A0A023B009"/>
<dbReference type="VEuPathDB" id="CryptoDB:GNI_143800"/>
<keyword evidence="3 5" id="KW-0788">Thiol protease</keyword>
<evidence type="ECO:0000256" key="1">
    <source>
        <dbReference type="ARBA" id="ARBA00022670"/>
    </source>
</evidence>
<dbReference type="Gene3D" id="2.60.120.380">
    <property type="match status" value="1"/>
</dbReference>
<dbReference type="OrthoDB" id="167576at2759"/>
<organism evidence="8 9">
    <name type="scientific">Gregarina niphandrodes</name>
    <name type="common">Septate eugregarine</name>
    <dbReference type="NCBI Taxonomy" id="110365"/>
    <lineage>
        <taxon>Eukaryota</taxon>
        <taxon>Sar</taxon>
        <taxon>Alveolata</taxon>
        <taxon>Apicomplexa</taxon>
        <taxon>Conoidasida</taxon>
        <taxon>Gregarinasina</taxon>
        <taxon>Eugregarinorida</taxon>
        <taxon>Gregarinidae</taxon>
        <taxon>Gregarina</taxon>
    </lineage>
</organism>
<dbReference type="InterPro" id="IPR022682">
    <property type="entry name" value="Calpain_domain_III"/>
</dbReference>
<dbReference type="InterPro" id="IPR001300">
    <property type="entry name" value="Peptidase_C2_calpain_cat"/>
</dbReference>
<dbReference type="SUPFAM" id="SSF49758">
    <property type="entry name" value="Calpain large subunit, middle domain (domain III)"/>
    <property type="match status" value="1"/>
</dbReference>
<dbReference type="PANTHER" id="PTHR46143">
    <property type="entry name" value="CALPAIN-7"/>
    <property type="match status" value="1"/>
</dbReference>
<dbReference type="GO" id="GO:0006508">
    <property type="term" value="P:proteolysis"/>
    <property type="evidence" value="ECO:0007669"/>
    <property type="project" value="UniProtKB-KW"/>
</dbReference>
<feature type="region of interest" description="Disordered" evidence="6">
    <location>
        <begin position="869"/>
        <end position="892"/>
    </location>
</feature>
<dbReference type="EMBL" id="AFNH02001063">
    <property type="protein sequence ID" value="EZG44776.1"/>
    <property type="molecule type" value="Genomic_DNA"/>
</dbReference>
<dbReference type="PROSITE" id="PS50203">
    <property type="entry name" value="CALPAIN_CAT"/>
    <property type="match status" value="1"/>
</dbReference>
<gene>
    <name evidence="8" type="ORF">GNI_143800</name>
</gene>
<reference evidence="8" key="1">
    <citation type="submission" date="2013-12" db="EMBL/GenBank/DDBJ databases">
        <authorList>
            <person name="Omoto C.K."/>
            <person name="Sibley D."/>
            <person name="Venepally P."/>
            <person name="Hadjithomas M."/>
            <person name="Karamycheva S."/>
            <person name="Brunk B."/>
            <person name="Roos D."/>
            <person name="Caler E."/>
            <person name="Lorenzi H."/>
        </authorList>
    </citation>
    <scope>NUCLEOTIDE SEQUENCE</scope>
</reference>
<evidence type="ECO:0000256" key="2">
    <source>
        <dbReference type="ARBA" id="ARBA00022801"/>
    </source>
</evidence>
<evidence type="ECO:0000313" key="9">
    <source>
        <dbReference type="Proteomes" id="UP000019763"/>
    </source>
</evidence>
<feature type="compositionally biased region" description="Low complexity" evidence="6">
    <location>
        <begin position="369"/>
        <end position="378"/>
    </location>
</feature>
<dbReference type="Proteomes" id="UP000019763">
    <property type="component" value="Unassembled WGS sequence"/>
</dbReference>
<dbReference type="GeneID" id="22915095"/>
<proteinExistence type="predicted"/>
<keyword evidence="1 5" id="KW-0645">Protease</keyword>
<evidence type="ECO:0000256" key="4">
    <source>
        <dbReference type="PIRSR" id="PIRSR622684-1"/>
    </source>
</evidence>
<dbReference type="SMART" id="SM00720">
    <property type="entry name" value="calpain_III"/>
    <property type="match status" value="1"/>
</dbReference>
<dbReference type="PRINTS" id="PR00704">
    <property type="entry name" value="CALPAIN"/>
</dbReference>
<feature type="active site" evidence="5">
    <location>
        <position position="472"/>
    </location>
</feature>
<dbReference type="GO" id="GO:0004198">
    <property type="term" value="F:calcium-dependent cysteine-type endopeptidase activity"/>
    <property type="evidence" value="ECO:0007669"/>
    <property type="project" value="InterPro"/>
</dbReference>
<dbReference type="Pfam" id="PF00648">
    <property type="entry name" value="Peptidase_C2"/>
    <property type="match status" value="1"/>
</dbReference>
<feature type="active site" evidence="4 5">
    <location>
        <position position="240"/>
    </location>
</feature>
<dbReference type="InterPro" id="IPR022684">
    <property type="entry name" value="Calpain_cysteine_protease"/>
</dbReference>
<feature type="region of interest" description="Disordered" evidence="6">
    <location>
        <begin position="365"/>
        <end position="395"/>
    </location>
</feature>
<dbReference type="Pfam" id="PF01067">
    <property type="entry name" value="Calpain_III"/>
    <property type="match status" value="1"/>
</dbReference>
<feature type="active site" evidence="5">
    <location>
        <position position="492"/>
    </location>
</feature>
<evidence type="ECO:0000256" key="6">
    <source>
        <dbReference type="SAM" id="MobiDB-lite"/>
    </source>
</evidence>
<dbReference type="PANTHER" id="PTHR46143:SF1">
    <property type="entry name" value="CALPAIN-7"/>
    <property type="match status" value="1"/>
</dbReference>
<feature type="domain" description="Calpain catalytic" evidence="7">
    <location>
        <begin position="155"/>
        <end position="553"/>
    </location>
</feature>
<name>A0A023B009_GRENI</name>
<dbReference type="SMART" id="SM00230">
    <property type="entry name" value="CysPc"/>
    <property type="match status" value="1"/>
</dbReference>
<dbReference type="RefSeq" id="XP_011132668.1">
    <property type="nucleotide sequence ID" value="XM_011134366.1"/>
</dbReference>
<evidence type="ECO:0000256" key="5">
    <source>
        <dbReference type="PROSITE-ProRule" id="PRU00239"/>
    </source>
</evidence>
<dbReference type="InterPro" id="IPR036213">
    <property type="entry name" value="Calpain_III_sf"/>
</dbReference>
<dbReference type="InterPro" id="IPR038765">
    <property type="entry name" value="Papain-like_cys_pep_sf"/>
</dbReference>
<feature type="region of interest" description="Disordered" evidence="6">
    <location>
        <begin position="28"/>
        <end position="82"/>
    </location>
</feature>